<dbReference type="SUPFAM" id="SSF81301">
    <property type="entry name" value="Nucleotidyltransferase"/>
    <property type="match status" value="1"/>
</dbReference>
<dbReference type="InterPro" id="IPR002934">
    <property type="entry name" value="Polymerase_NTP_transf_dom"/>
</dbReference>
<dbReference type="EMBL" id="CP022315">
    <property type="protein sequence ID" value="ASK63962.1"/>
    <property type="molecule type" value="Genomic_DNA"/>
</dbReference>
<dbReference type="Proteomes" id="UP000198312">
    <property type="component" value="Chromosome"/>
</dbReference>
<keyword evidence="2" id="KW-0808">Transferase</keyword>
<dbReference type="InterPro" id="IPR043519">
    <property type="entry name" value="NT_sf"/>
</dbReference>
<keyword evidence="3" id="KW-1185">Reference proteome</keyword>
<proteinExistence type="predicted"/>
<dbReference type="AlphaFoldDB" id="A0A220U7K9"/>
<dbReference type="RefSeq" id="WP_089063220.1">
    <property type="nucleotide sequence ID" value="NZ_CP022315.1"/>
</dbReference>
<accession>A0A220U7K9</accession>
<sequence length="284" mass="32818">MTQIKEIGSLCPVDEEGYIVSQSDLNKINNKFHEVIQLINECCLSVLQKEIHSIYLRGSVPRGLEIEGVSDVDAIIITYSNPQELDLDWVEVTEQFINQKFPFINGVELAFYPLSEIEDSKRYCSMIPFILKVYGICVYGGNLIGNLPNYKPDSALANEHLIHLASLIDRARHDLEGNDDIEDIRDCCSWIMRSIVRAGLALVIVQEQAYTRDLFPAFKLFSRHYPEKEQEMRTALWYAINPLSNPEEILEFLEHLGNWIKEEADNWLKVYNPTRELHLPLFEK</sequence>
<dbReference type="KEGG" id="vil:CFK37_18260"/>
<gene>
    <name evidence="2" type="ORF">CFK37_18260</name>
</gene>
<dbReference type="GO" id="GO:0016779">
    <property type="term" value="F:nucleotidyltransferase activity"/>
    <property type="evidence" value="ECO:0007669"/>
    <property type="project" value="InterPro"/>
</dbReference>
<feature type="domain" description="Polymerase nucleotidyl transferase" evidence="1">
    <location>
        <begin position="49"/>
        <end position="118"/>
    </location>
</feature>
<dbReference type="OrthoDB" id="2351665at2"/>
<dbReference type="Pfam" id="PF01909">
    <property type="entry name" value="NTP_transf_2"/>
    <property type="match status" value="1"/>
</dbReference>
<evidence type="ECO:0000313" key="3">
    <source>
        <dbReference type="Proteomes" id="UP000198312"/>
    </source>
</evidence>
<reference evidence="2 3" key="1">
    <citation type="submission" date="2017-07" db="EMBL/GenBank/DDBJ databases">
        <title>Virgibacillus sp. LM2416.</title>
        <authorList>
            <person name="Tak E.J."/>
            <person name="Bae J.-W."/>
        </authorList>
    </citation>
    <scope>NUCLEOTIDE SEQUENCE [LARGE SCALE GENOMIC DNA]</scope>
    <source>
        <strain evidence="2 3">LM2416</strain>
    </source>
</reference>
<protein>
    <submittedName>
        <fullName evidence="2">Nucleotidyltransferase</fullName>
    </submittedName>
</protein>
<evidence type="ECO:0000313" key="2">
    <source>
        <dbReference type="EMBL" id="ASK63962.1"/>
    </source>
</evidence>
<name>A0A220U7K9_9BACI</name>
<evidence type="ECO:0000259" key="1">
    <source>
        <dbReference type="Pfam" id="PF01909"/>
    </source>
</evidence>
<organism evidence="2 3">
    <name type="scientific">Virgibacillus phasianinus</name>
    <dbReference type="NCBI Taxonomy" id="2017483"/>
    <lineage>
        <taxon>Bacteria</taxon>
        <taxon>Bacillati</taxon>
        <taxon>Bacillota</taxon>
        <taxon>Bacilli</taxon>
        <taxon>Bacillales</taxon>
        <taxon>Bacillaceae</taxon>
        <taxon>Virgibacillus</taxon>
    </lineage>
</organism>